<dbReference type="RefSeq" id="WP_092868068.1">
    <property type="nucleotide sequence ID" value="NZ_FPCH01000002.1"/>
</dbReference>
<accession>A0A1I7NLR5</accession>
<gene>
    <name evidence="3" type="ORF">SAMN04488557_2618</name>
</gene>
<dbReference type="STRING" id="51670.SAMN04488557_2618"/>
<feature type="domain" description="MaoC-like" evidence="2">
    <location>
        <begin position="20"/>
        <end position="112"/>
    </location>
</feature>
<dbReference type="InterPro" id="IPR050965">
    <property type="entry name" value="UPF0336/Enoyl-CoA_hydratase"/>
</dbReference>
<dbReference type="SUPFAM" id="SSF54637">
    <property type="entry name" value="Thioesterase/thiol ester dehydrase-isomerase"/>
    <property type="match status" value="1"/>
</dbReference>
<keyword evidence="4" id="KW-1185">Reference proteome</keyword>
<evidence type="ECO:0000256" key="1">
    <source>
        <dbReference type="ARBA" id="ARBA00023239"/>
    </source>
</evidence>
<keyword evidence="1" id="KW-0456">Lyase</keyword>
<sequence length="145" mass="15758">MLATAGRTKYFEDLEVGQEASMSRIVGEADIVAYAALSGDYNPVHLDAEYAAKTIFKERIAHGILSAGYISAIFGMKLPGPGAIYVSQSLFFKGPVKIDDRVETLVKLVELIPDKKRARFECLCTVAGKPVLTGEAVLMVPPRPR</sequence>
<dbReference type="PANTHER" id="PTHR43437:SF3">
    <property type="entry name" value="HYDROXYACYL-THIOESTER DEHYDRATASE TYPE 2, MITOCHONDRIAL"/>
    <property type="match status" value="1"/>
</dbReference>
<dbReference type="CDD" id="cd03449">
    <property type="entry name" value="R_hydratase"/>
    <property type="match status" value="1"/>
</dbReference>
<evidence type="ECO:0000313" key="3">
    <source>
        <dbReference type="EMBL" id="SFV35595.1"/>
    </source>
</evidence>
<dbReference type="InterPro" id="IPR029069">
    <property type="entry name" value="HotDog_dom_sf"/>
</dbReference>
<dbReference type="Pfam" id="PF01575">
    <property type="entry name" value="MaoC_dehydratas"/>
    <property type="match status" value="1"/>
</dbReference>
<dbReference type="OrthoDB" id="9800237at2"/>
<dbReference type="Gene3D" id="3.10.129.10">
    <property type="entry name" value="Hotdog Thioesterase"/>
    <property type="match status" value="1"/>
</dbReference>
<dbReference type="GO" id="GO:0006633">
    <property type="term" value="P:fatty acid biosynthetic process"/>
    <property type="evidence" value="ECO:0007669"/>
    <property type="project" value="TreeGrafter"/>
</dbReference>
<name>A0A1I7NLR5_9HYPH</name>
<evidence type="ECO:0000259" key="2">
    <source>
        <dbReference type="Pfam" id="PF01575"/>
    </source>
</evidence>
<dbReference type="FunFam" id="3.10.129.10:FF:000042">
    <property type="entry name" value="MaoC domain protein dehydratase"/>
    <property type="match status" value="1"/>
</dbReference>
<dbReference type="GO" id="GO:0019171">
    <property type="term" value="F:(3R)-hydroxyacyl-[acyl-carrier-protein] dehydratase activity"/>
    <property type="evidence" value="ECO:0007669"/>
    <property type="project" value="TreeGrafter"/>
</dbReference>
<dbReference type="EMBL" id="FPCH01000002">
    <property type="protein sequence ID" value="SFV35595.1"/>
    <property type="molecule type" value="Genomic_DNA"/>
</dbReference>
<protein>
    <submittedName>
        <fullName evidence="3">3-hydroxybutyryl-CoA dehydratase</fullName>
    </submittedName>
</protein>
<reference evidence="4" key="1">
    <citation type="submission" date="2016-10" db="EMBL/GenBank/DDBJ databases">
        <authorList>
            <person name="Varghese N."/>
            <person name="Submissions S."/>
        </authorList>
    </citation>
    <scope>NUCLEOTIDE SEQUENCE [LARGE SCALE GENOMIC DNA]</scope>
    <source>
        <strain evidence="4">DSM 1565</strain>
    </source>
</reference>
<proteinExistence type="predicted"/>
<dbReference type="Proteomes" id="UP000199423">
    <property type="component" value="Unassembled WGS sequence"/>
</dbReference>
<dbReference type="InterPro" id="IPR002539">
    <property type="entry name" value="MaoC-like_dom"/>
</dbReference>
<dbReference type="AlphaFoldDB" id="A0A1I7NLR5"/>
<organism evidence="3 4">
    <name type="scientific">Hyphomicrobium facile</name>
    <dbReference type="NCBI Taxonomy" id="51670"/>
    <lineage>
        <taxon>Bacteria</taxon>
        <taxon>Pseudomonadati</taxon>
        <taxon>Pseudomonadota</taxon>
        <taxon>Alphaproteobacteria</taxon>
        <taxon>Hyphomicrobiales</taxon>
        <taxon>Hyphomicrobiaceae</taxon>
        <taxon>Hyphomicrobium</taxon>
    </lineage>
</organism>
<evidence type="ECO:0000313" key="4">
    <source>
        <dbReference type="Proteomes" id="UP000199423"/>
    </source>
</evidence>
<dbReference type="PANTHER" id="PTHR43437">
    <property type="entry name" value="HYDROXYACYL-THIOESTER DEHYDRATASE TYPE 2, MITOCHONDRIAL-RELATED"/>
    <property type="match status" value="1"/>
</dbReference>